<evidence type="ECO:0000256" key="11">
    <source>
        <dbReference type="PROSITE-ProRule" id="PRU00221"/>
    </source>
</evidence>
<keyword evidence="8" id="KW-0653">Protein transport</keyword>
<dbReference type="EMBL" id="VSWC01000027">
    <property type="protein sequence ID" value="KAA1111146.1"/>
    <property type="molecule type" value="Genomic_DNA"/>
</dbReference>
<dbReference type="InterPro" id="IPR015943">
    <property type="entry name" value="WD40/YVTN_repeat-like_dom_sf"/>
</dbReference>
<keyword evidence="14" id="KW-1185">Reference proteome</keyword>
<gene>
    <name evidence="13" type="ORF">PGT21_036907</name>
</gene>
<comment type="caution">
    <text evidence="13">The sequence shown here is derived from an EMBL/GenBank/DDBJ whole genome shotgun (WGS) entry which is preliminary data.</text>
</comment>
<evidence type="ECO:0000256" key="7">
    <source>
        <dbReference type="ARBA" id="ARBA00022892"/>
    </source>
</evidence>
<name>A0A5B0QD54_PUCGR</name>
<evidence type="ECO:0000313" key="14">
    <source>
        <dbReference type="Proteomes" id="UP000324748"/>
    </source>
</evidence>
<dbReference type="SUPFAM" id="SSF50998">
    <property type="entry name" value="Quinoprotein alcohol dehydrogenase-like"/>
    <property type="match status" value="1"/>
</dbReference>
<reference evidence="13 14" key="1">
    <citation type="submission" date="2019-05" db="EMBL/GenBank/DDBJ databases">
        <title>Emergence of the Ug99 lineage of the wheat stem rust pathogen through somatic hybridization.</title>
        <authorList>
            <person name="Li F."/>
            <person name="Upadhyaya N.M."/>
            <person name="Sperschneider J."/>
            <person name="Matny O."/>
            <person name="Nguyen-Phuc H."/>
            <person name="Mago R."/>
            <person name="Raley C."/>
            <person name="Miller M.E."/>
            <person name="Silverstein K.A.T."/>
            <person name="Henningsen E."/>
            <person name="Hirsch C.D."/>
            <person name="Visser B."/>
            <person name="Pretorius Z.A."/>
            <person name="Steffenson B.J."/>
            <person name="Schwessinger B."/>
            <person name="Dodds P.N."/>
            <person name="Figueroa M."/>
        </authorList>
    </citation>
    <scope>NUCLEOTIDE SEQUENCE [LARGE SCALE GENOMIC DNA]</scope>
    <source>
        <strain evidence="13">21-0</strain>
    </source>
</reference>
<dbReference type="Proteomes" id="UP000324748">
    <property type="component" value="Unassembled WGS sequence"/>
</dbReference>
<dbReference type="AlphaFoldDB" id="A0A5B0QD54"/>
<organism evidence="13 14">
    <name type="scientific">Puccinia graminis f. sp. tritici</name>
    <dbReference type="NCBI Taxonomy" id="56615"/>
    <lineage>
        <taxon>Eukaryota</taxon>
        <taxon>Fungi</taxon>
        <taxon>Dikarya</taxon>
        <taxon>Basidiomycota</taxon>
        <taxon>Pucciniomycotina</taxon>
        <taxon>Pucciniomycetes</taxon>
        <taxon>Pucciniales</taxon>
        <taxon>Pucciniaceae</taxon>
        <taxon>Puccinia</taxon>
    </lineage>
</organism>
<dbReference type="InterPro" id="IPR045260">
    <property type="entry name" value="Sec12-like"/>
</dbReference>
<feature type="repeat" description="WD" evidence="11">
    <location>
        <begin position="338"/>
        <end position="379"/>
    </location>
</feature>
<evidence type="ECO:0000256" key="3">
    <source>
        <dbReference type="ARBA" id="ARBA00022574"/>
    </source>
</evidence>
<dbReference type="GO" id="GO:0005789">
    <property type="term" value="C:endoplasmic reticulum membrane"/>
    <property type="evidence" value="ECO:0007669"/>
    <property type="project" value="UniProtKB-SubCell"/>
</dbReference>
<evidence type="ECO:0000256" key="10">
    <source>
        <dbReference type="ARBA" id="ARBA00023136"/>
    </source>
</evidence>
<keyword evidence="5" id="KW-0677">Repeat</keyword>
<dbReference type="PROSITE" id="PS50294">
    <property type="entry name" value="WD_REPEATS_REGION"/>
    <property type="match status" value="1"/>
</dbReference>
<evidence type="ECO:0000313" key="13">
    <source>
        <dbReference type="EMBL" id="KAA1111146.1"/>
    </source>
</evidence>
<dbReference type="OrthoDB" id="2013972at2759"/>
<keyword evidence="7" id="KW-0931">ER-Golgi transport</keyword>
<proteinExistence type="predicted"/>
<dbReference type="SMART" id="SM00320">
    <property type="entry name" value="WD40"/>
    <property type="match status" value="3"/>
</dbReference>
<dbReference type="Pfam" id="PF00400">
    <property type="entry name" value="WD40"/>
    <property type="match status" value="2"/>
</dbReference>
<dbReference type="GO" id="GO:0015031">
    <property type="term" value="P:protein transport"/>
    <property type="evidence" value="ECO:0007669"/>
    <property type="project" value="UniProtKB-KW"/>
</dbReference>
<dbReference type="PANTHER" id="PTHR23284:SF0">
    <property type="entry name" value="PROLACTIN REGULATORY ELEMENT-BINDING PROTEIN"/>
    <property type="match status" value="1"/>
</dbReference>
<accession>A0A5B0QD54</accession>
<evidence type="ECO:0000256" key="12">
    <source>
        <dbReference type="SAM" id="Phobius"/>
    </source>
</evidence>
<dbReference type="InterPro" id="IPR011047">
    <property type="entry name" value="Quinoprotein_ADH-like_sf"/>
</dbReference>
<keyword evidence="9 12" id="KW-1133">Transmembrane helix</keyword>
<dbReference type="GO" id="GO:0003400">
    <property type="term" value="P:regulation of COPII vesicle coating"/>
    <property type="evidence" value="ECO:0007669"/>
    <property type="project" value="TreeGrafter"/>
</dbReference>
<keyword evidence="2" id="KW-0813">Transport</keyword>
<evidence type="ECO:0000256" key="5">
    <source>
        <dbReference type="ARBA" id="ARBA00022737"/>
    </source>
</evidence>
<dbReference type="Gene3D" id="2.130.10.10">
    <property type="entry name" value="YVTN repeat-like/Quinoprotein amine dehydrogenase"/>
    <property type="match status" value="1"/>
</dbReference>
<dbReference type="InterPro" id="IPR001680">
    <property type="entry name" value="WD40_rpt"/>
</dbReference>
<dbReference type="PANTHER" id="PTHR23284">
    <property type="entry name" value="PROLACTIN REGULATORY ELEMENT BINDING PROTEIN"/>
    <property type="match status" value="1"/>
</dbReference>
<dbReference type="PROSITE" id="PS50082">
    <property type="entry name" value="WD_REPEATS_2"/>
    <property type="match status" value="1"/>
</dbReference>
<evidence type="ECO:0000256" key="2">
    <source>
        <dbReference type="ARBA" id="ARBA00022448"/>
    </source>
</evidence>
<protein>
    <submittedName>
        <fullName evidence="13">Uncharacterized protein</fullName>
    </submittedName>
</protein>
<keyword evidence="3 11" id="KW-0853">WD repeat</keyword>
<keyword evidence="4 12" id="KW-0812">Transmembrane</keyword>
<sequence length="402" mass="44980">MTHHYSIEFGTPIYCCAFIDSRKIILGAGGGTTKSGITNKLTIIQLDPPNKSSNVTTEFNLEKGEDVPMSMEFDRSNKQLICGINAPLLSSSPEKNLHLRTFSLEKNQQLKSKTAQRVLTYESEDNYQRITCLSDQAPKLLAVGGTNNQLDLLNYPSLRPAFNTIWCTEKEDHKSQLLAVDFHPDGSQFLVGSSRHVKLFSTKRKLSKKGSKKIFPPDLIRQFEPPSTSANQNTSFRNVMYGRGINSKTVYTIVNHLPNKGDYGRKSNSIWPRSDQRKAVLISWNLDDGQQRRSKMISTKPVTSFDISSSGKLLAFSSSDLSIGILDASSLRSLLSILHAHEFPVTSIKFSPDEERVVSCSADMTIRVIELDKSILDRSSKQLFILISLIILLIGFLIKFLN</sequence>
<keyword evidence="10 12" id="KW-0472">Membrane</keyword>
<evidence type="ECO:0000256" key="1">
    <source>
        <dbReference type="ARBA" id="ARBA00004648"/>
    </source>
</evidence>
<comment type="subcellular location">
    <subcellularLocation>
        <location evidence="1">Endoplasmic reticulum membrane</location>
        <topology evidence="1">Single-pass type II membrane protein</topology>
    </subcellularLocation>
</comment>
<evidence type="ECO:0000256" key="8">
    <source>
        <dbReference type="ARBA" id="ARBA00022927"/>
    </source>
</evidence>
<dbReference type="FunFam" id="2.130.10.10:FF:002577">
    <property type="entry name" value="Uncharacterized protein"/>
    <property type="match status" value="1"/>
</dbReference>
<keyword evidence="6" id="KW-0256">Endoplasmic reticulum</keyword>
<evidence type="ECO:0000256" key="6">
    <source>
        <dbReference type="ARBA" id="ARBA00022824"/>
    </source>
</evidence>
<evidence type="ECO:0000256" key="9">
    <source>
        <dbReference type="ARBA" id="ARBA00022989"/>
    </source>
</evidence>
<evidence type="ECO:0000256" key="4">
    <source>
        <dbReference type="ARBA" id="ARBA00022692"/>
    </source>
</evidence>
<dbReference type="GO" id="GO:0005085">
    <property type="term" value="F:guanyl-nucleotide exchange factor activity"/>
    <property type="evidence" value="ECO:0007669"/>
    <property type="project" value="InterPro"/>
</dbReference>
<feature type="transmembrane region" description="Helical" evidence="12">
    <location>
        <begin position="383"/>
        <end position="401"/>
    </location>
</feature>
<dbReference type="GO" id="GO:0006888">
    <property type="term" value="P:endoplasmic reticulum to Golgi vesicle-mediated transport"/>
    <property type="evidence" value="ECO:0007669"/>
    <property type="project" value="TreeGrafter"/>
</dbReference>